<organism evidence="2">
    <name type="scientific">Eiseniibacteriota bacterium</name>
    <dbReference type="NCBI Taxonomy" id="2212470"/>
    <lineage>
        <taxon>Bacteria</taxon>
        <taxon>Candidatus Eiseniibacteriota</taxon>
    </lineage>
</organism>
<evidence type="ECO:0000256" key="1">
    <source>
        <dbReference type="SAM" id="SignalP"/>
    </source>
</evidence>
<evidence type="ECO:0000313" key="2">
    <source>
        <dbReference type="EMBL" id="HGZ44301.1"/>
    </source>
</evidence>
<feature type="chain" id="PRO_5032953594" description="DUF1570 domain-containing protein" evidence="1">
    <location>
        <begin position="45"/>
        <end position="322"/>
    </location>
</feature>
<keyword evidence="1" id="KW-0732">Signal</keyword>
<gene>
    <name evidence="2" type="ORF">ENR23_12955</name>
</gene>
<sequence length="322" mass="34405">MSRTPSTPAPARAPFGVAPRGAFSALASALLPLAIAAAPPPAAAADTLVTYPNIYFDLYAPTTAETDEAASHVRQAQRGFGATVGERTPRITVVAFASDSVRRRHDLERLRRRGFPLVVWTSPPGELARRTPAALTALALRENLASLAHDIGHAFLEAYADRRLRELGLSGGPTPPAPPPGAHRDHAALPDWFEEGFAALCEFPQVQQARLRAMRQTLDRRLPFTRLFAMSRPADPAAAALFANQSYALLHMVTKVETGATVNEIAIALLRGRPVGEALTNARHLLSKPEALEAQWVEWMTANVPAPAAAPAAKGARGAPGR</sequence>
<proteinExistence type="predicted"/>
<evidence type="ECO:0008006" key="3">
    <source>
        <dbReference type="Google" id="ProtNLM"/>
    </source>
</evidence>
<protein>
    <recommendedName>
        <fullName evidence="3">DUF1570 domain-containing protein</fullName>
    </recommendedName>
</protein>
<dbReference type="AlphaFoldDB" id="A0A832MN19"/>
<accession>A0A832MN19</accession>
<comment type="caution">
    <text evidence="2">The sequence shown here is derived from an EMBL/GenBank/DDBJ whole genome shotgun (WGS) entry which is preliminary data.</text>
</comment>
<feature type="signal peptide" evidence="1">
    <location>
        <begin position="1"/>
        <end position="44"/>
    </location>
</feature>
<dbReference type="EMBL" id="DSQF01000026">
    <property type="protein sequence ID" value="HGZ44301.1"/>
    <property type="molecule type" value="Genomic_DNA"/>
</dbReference>
<reference evidence="2" key="1">
    <citation type="journal article" date="2020" name="mSystems">
        <title>Genome- and Community-Level Interaction Insights into Carbon Utilization and Element Cycling Functions of Hydrothermarchaeota in Hydrothermal Sediment.</title>
        <authorList>
            <person name="Zhou Z."/>
            <person name="Liu Y."/>
            <person name="Xu W."/>
            <person name="Pan J."/>
            <person name="Luo Z.H."/>
            <person name="Li M."/>
        </authorList>
    </citation>
    <scope>NUCLEOTIDE SEQUENCE [LARGE SCALE GENOMIC DNA]</scope>
    <source>
        <strain evidence="2">SpSt-381</strain>
    </source>
</reference>
<name>A0A832MN19_UNCEI</name>